<dbReference type="RefSeq" id="WP_344250122.1">
    <property type="nucleotide sequence ID" value="NZ_BAAAPM010000009.1"/>
</dbReference>
<accession>A0ABP4VV44</accession>
<evidence type="ECO:0008006" key="4">
    <source>
        <dbReference type="Google" id="ProtNLM"/>
    </source>
</evidence>
<evidence type="ECO:0000313" key="2">
    <source>
        <dbReference type="EMBL" id="GAA1737662.1"/>
    </source>
</evidence>
<feature type="region of interest" description="Disordered" evidence="1">
    <location>
        <begin position="163"/>
        <end position="191"/>
    </location>
</feature>
<evidence type="ECO:0000256" key="1">
    <source>
        <dbReference type="SAM" id="MobiDB-lite"/>
    </source>
</evidence>
<proteinExistence type="predicted"/>
<comment type="caution">
    <text evidence="2">The sequence shown here is derived from an EMBL/GenBank/DDBJ whole genome shotgun (WGS) entry which is preliminary data.</text>
</comment>
<dbReference type="Proteomes" id="UP001501138">
    <property type="component" value="Unassembled WGS sequence"/>
</dbReference>
<dbReference type="PROSITE" id="PS51257">
    <property type="entry name" value="PROKAR_LIPOPROTEIN"/>
    <property type="match status" value="1"/>
</dbReference>
<sequence>MTRPRLPRPPTLATVVLLVALLGACAGEGFATLPPAAAPSAVPSPTATTAHGEWPATEVEVEQPPPFEVRHAGEALLIYPHSFCNATGCADGADEHPPSVGSPAEVYVRVPVATFTELRVSGAPVDNRCAEPADEYAVEPLGEGWWRVTPRGAADERRVTLFADGGDGSGSMGADLRWTTPPGDAPPTTCQ</sequence>
<organism evidence="2 3">
    <name type="scientific">Isoptericola hypogeus</name>
    <dbReference type="NCBI Taxonomy" id="300179"/>
    <lineage>
        <taxon>Bacteria</taxon>
        <taxon>Bacillati</taxon>
        <taxon>Actinomycetota</taxon>
        <taxon>Actinomycetes</taxon>
        <taxon>Micrococcales</taxon>
        <taxon>Promicromonosporaceae</taxon>
        <taxon>Isoptericola</taxon>
    </lineage>
</organism>
<protein>
    <recommendedName>
        <fullName evidence="4">Lipoprotein</fullName>
    </recommendedName>
</protein>
<feature type="compositionally biased region" description="Low complexity" evidence="1">
    <location>
        <begin position="37"/>
        <end position="50"/>
    </location>
</feature>
<dbReference type="EMBL" id="BAAAPM010000009">
    <property type="protein sequence ID" value="GAA1737662.1"/>
    <property type="molecule type" value="Genomic_DNA"/>
</dbReference>
<gene>
    <name evidence="2" type="ORF">GCM10009809_35920</name>
</gene>
<evidence type="ECO:0000313" key="3">
    <source>
        <dbReference type="Proteomes" id="UP001501138"/>
    </source>
</evidence>
<feature type="region of interest" description="Disordered" evidence="1">
    <location>
        <begin position="37"/>
        <end position="58"/>
    </location>
</feature>
<reference evidence="3" key="1">
    <citation type="journal article" date="2019" name="Int. J. Syst. Evol. Microbiol.">
        <title>The Global Catalogue of Microorganisms (GCM) 10K type strain sequencing project: providing services to taxonomists for standard genome sequencing and annotation.</title>
        <authorList>
            <consortium name="The Broad Institute Genomics Platform"/>
            <consortium name="The Broad Institute Genome Sequencing Center for Infectious Disease"/>
            <person name="Wu L."/>
            <person name="Ma J."/>
        </authorList>
    </citation>
    <scope>NUCLEOTIDE SEQUENCE [LARGE SCALE GENOMIC DNA]</scope>
    <source>
        <strain evidence="3">JCM 15589</strain>
    </source>
</reference>
<name>A0ABP4VV44_9MICO</name>
<keyword evidence="3" id="KW-1185">Reference proteome</keyword>